<dbReference type="WBParaSite" id="RSKR_0000394136.1">
    <property type="protein sequence ID" value="RSKR_0000394136.1"/>
    <property type="gene ID" value="RSKR_0000394136"/>
</dbReference>
<evidence type="ECO:0000313" key="2">
    <source>
        <dbReference type="WBParaSite" id="RSKR_0000394136.1"/>
    </source>
</evidence>
<dbReference type="Proteomes" id="UP000095286">
    <property type="component" value="Unplaced"/>
</dbReference>
<sequence>MPPKSKKPAKITSSNLSQKEKSSNPFLHLFDENPEQYLPSGVISFKQFVPDKESLDEINLDNAYGVCVVPNLLEVVMKMLERRERFKVEMRKRIKDFEFQITPVRGNTLSKIRNLMDKLRLKSPIKQNIQSEDEDMENQTCVYDYIYPQNVCFDQFLYTKPNKSIHAVMQIT</sequence>
<protein>
    <submittedName>
        <fullName evidence="2">HDAC_interact domain-containing protein</fullName>
    </submittedName>
</protein>
<evidence type="ECO:0000313" key="1">
    <source>
        <dbReference type="Proteomes" id="UP000095286"/>
    </source>
</evidence>
<accession>A0AC35TST4</accession>
<proteinExistence type="predicted"/>
<reference evidence="2" key="1">
    <citation type="submission" date="2016-11" db="UniProtKB">
        <authorList>
            <consortium name="WormBaseParasite"/>
        </authorList>
    </citation>
    <scope>IDENTIFICATION</scope>
    <source>
        <strain evidence="2">KR3021</strain>
    </source>
</reference>
<name>A0AC35TST4_9BILA</name>
<organism evidence="1 2">
    <name type="scientific">Rhabditophanes sp. KR3021</name>
    <dbReference type="NCBI Taxonomy" id="114890"/>
    <lineage>
        <taxon>Eukaryota</taxon>
        <taxon>Metazoa</taxon>
        <taxon>Ecdysozoa</taxon>
        <taxon>Nematoda</taxon>
        <taxon>Chromadorea</taxon>
        <taxon>Rhabditida</taxon>
        <taxon>Tylenchina</taxon>
        <taxon>Panagrolaimomorpha</taxon>
        <taxon>Strongyloidoidea</taxon>
        <taxon>Alloionematidae</taxon>
        <taxon>Rhabditophanes</taxon>
    </lineage>
</organism>